<name>B5HWS2_STRX2</name>
<dbReference type="AlphaFoldDB" id="B5HWS2"/>
<accession>B5HWS2</accession>
<dbReference type="EMBL" id="CM000951">
    <property type="protein sequence ID" value="EDY57277.1"/>
    <property type="molecule type" value="Genomic_DNA"/>
</dbReference>
<evidence type="ECO:0000313" key="2">
    <source>
        <dbReference type="Proteomes" id="UP000002785"/>
    </source>
</evidence>
<evidence type="ECO:0000313" key="1">
    <source>
        <dbReference type="EMBL" id="EDY57277.1"/>
    </source>
</evidence>
<dbReference type="eggNOG" id="ENOG5031KAX">
    <property type="taxonomic scope" value="Bacteria"/>
</dbReference>
<gene>
    <name evidence="1" type="ORF">SSEG_09334</name>
</gene>
<proteinExistence type="predicted"/>
<organism evidence="1 2">
    <name type="scientific">Streptomyces sviceus (strain ATCC 29083 / DSM 924 / JCM 4929 / NBRC 13980 / NCIMB 11184 / NRRL 5439 / UC 5370)</name>
    <dbReference type="NCBI Taxonomy" id="463191"/>
    <lineage>
        <taxon>Bacteria</taxon>
        <taxon>Bacillati</taxon>
        <taxon>Actinomycetota</taxon>
        <taxon>Actinomycetes</taxon>
        <taxon>Kitasatosporales</taxon>
        <taxon>Streptomycetaceae</taxon>
        <taxon>Streptomyces</taxon>
    </lineage>
</organism>
<dbReference type="HOGENOM" id="CLU_1668452_0_0_11"/>
<sequence>MRCAELGMAQTGLAQIVGQTLLRLRKRTRFRGISSGMLTVASVFERGSGMSEQFGVDPETLTDLAGRFDREATGLAGPIGAFSGSAAEIGQAFGLLGICDGATEKYRRLLENTVKALGRLPEVLRTDGDRLRLNATHYADSDRTALGYLHTAASGDRP</sequence>
<dbReference type="Proteomes" id="UP000002785">
    <property type="component" value="Chromosome"/>
</dbReference>
<reference evidence="1" key="1">
    <citation type="submission" date="2009-10" db="EMBL/GenBank/DDBJ databases">
        <title>The genome sequence of Streptomyces sviceus strain ATCC 29083.</title>
        <authorList>
            <consortium name="The Broad Institute Genome Sequencing Platform"/>
            <consortium name="Broad Institute Microbial Sequencing Center"/>
            <person name="Fischbach M."/>
            <person name="Godfrey P."/>
            <person name="Ward D."/>
            <person name="Young S."/>
            <person name="Zeng Q."/>
            <person name="Koehrsen M."/>
            <person name="Alvarado L."/>
            <person name="Berlin A.M."/>
            <person name="Bochicchio J."/>
            <person name="Borenstein D."/>
            <person name="Chapman S.B."/>
            <person name="Chen Z."/>
            <person name="Engels R."/>
            <person name="Freedman E."/>
            <person name="Gellesch M."/>
            <person name="Goldberg J."/>
            <person name="Griggs A."/>
            <person name="Gujja S."/>
            <person name="Heilman E.R."/>
            <person name="Heiman D.I."/>
            <person name="Hepburn T.A."/>
            <person name="Howarth C."/>
            <person name="Jen D."/>
            <person name="Larson L."/>
            <person name="Lewis B."/>
            <person name="Mehta T."/>
            <person name="Park D."/>
            <person name="Pearson M."/>
            <person name="Richards J."/>
            <person name="Roberts A."/>
            <person name="Saif S."/>
            <person name="Shea T.D."/>
            <person name="Shenoy N."/>
            <person name="Sisk P."/>
            <person name="Stolte C."/>
            <person name="Sykes S.N."/>
            <person name="Thomson T."/>
            <person name="Walk T."/>
            <person name="White J."/>
            <person name="Yandava C."/>
            <person name="Straight P."/>
            <person name="Clardy J."/>
            <person name="Hung D."/>
            <person name="Kolter R."/>
            <person name="Mekalanos J."/>
            <person name="Walker S."/>
            <person name="Walsh C.T."/>
            <person name="Wieland-Brown L.C."/>
            <person name="Haas B."/>
            <person name="Nusbaum C."/>
            <person name="Birren B."/>
        </authorList>
    </citation>
    <scope>NUCLEOTIDE SEQUENCE [LARGE SCALE GENOMIC DNA]</scope>
    <source>
        <strain evidence="1">ATCC 29083</strain>
    </source>
</reference>
<protein>
    <submittedName>
        <fullName evidence="1">Uncharacterized protein</fullName>
    </submittedName>
</protein>
<keyword evidence="2" id="KW-1185">Reference proteome</keyword>